<accession>A0A0F7TE64</accession>
<organism evidence="2 3">
    <name type="scientific">Penicillium brasilianum</name>
    <dbReference type="NCBI Taxonomy" id="104259"/>
    <lineage>
        <taxon>Eukaryota</taxon>
        <taxon>Fungi</taxon>
        <taxon>Dikarya</taxon>
        <taxon>Ascomycota</taxon>
        <taxon>Pezizomycotina</taxon>
        <taxon>Eurotiomycetes</taxon>
        <taxon>Eurotiomycetidae</taxon>
        <taxon>Eurotiales</taxon>
        <taxon>Aspergillaceae</taxon>
        <taxon>Penicillium</taxon>
    </lineage>
</organism>
<keyword evidence="3" id="KW-1185">Reference proteome</keyword>
<gene>
    <name evidence="2" type="ORF">PMG11_00420</name>
</gene>
<feature type="region of interest" description="Disordered" evidence="1">
    <location>
        <begin position="142"/>
        <end position="165"/>
    </location>
</feature>
<reference evidence="3" key="1">
    <citation type="journal article" date="2015" name="Genome Announc.">
        <title>Draft genome sequence of the fungus Penicillium brasilianum MG11.</title>
        <authorList>
            <person name="Horn F."/>
            <person name="Linde J."/>
            <person name="Mattern D.J."/>
            <person name="Walther G."/>
            <person name="Guthke R."/>
            <person name="Brakhage A.A."/>
            <person name="Valiante V."/>
        </authorList>
    </citation>
    <scope>NUCLEOTIDE SEQUENCE [LARGE SCALE GENOMIC DNA]</scope>
    <source>
        <strain evidence="3">MG11</strain>
    </source>
</reference>
<protein>
    <submittedName>
        <fullName evidence="2">Uncharacterized protein</fullName>
    </submittedName>
</protein>
<evidence type="ECO:0000313" key="2">
    <source>
        <dbReference type="EMBL" id="CEJ54097.1"/>
    </source>
</evidence>
<dbReference type="Proteomes" id="UP000042958">
    <property type="component" value="Unassembled WGS sequence"/>
</dbReference>
<feature type="compositionally biased region" description="Polar residues" evidence="1">
    <location>
        <begin position="1"/>
        <end position="17"/>
    </location>
</feature>
<name>A0A0F7TE64_PENBI</name>
<dbReference type="OrthoDB" id="9975758at2759"/>
<sequence>MATPNSPRITLNPPNHHTTQSNPQNPPPPIAFLTGTWHVTHSSLPLWKDKRNVSITYTAIPSTNADTGTGTTPGSGIDHDTTKLDDLVQYQSRNPLKSKVHTVHGIDTPSLSNPGAWDWRGKGWLMIASSHWEVLGFGEIASERAGDGTGTEPENGSGSGTEAMTAGEEEGNAWVVTYFAKTLFTPAGIDVYSRRKEGVSQHVLEGIFEALRGLQVREIGVLVDGVFEIPRD</sequence>
<dbReference type="AlphaFoldDB" id="A0A0F7TE64"/>
<evidence type="ECO:0000313" key="3">
    <source>
        <dbReference type="Proteomes" id="UP000042958"/>
    </source>
</evidence>
<proteinExistence type="predicted"/>
<evidence type="ECO:0000256" key="1">
    <source>
        <dbReference type="SAM" id="MobiDB-lite"/>
    </source>
</evidence>
<dbReference type="EMBL" id="CDHK01000001">
    <property type="protein sequence ID" value="CEJ54097.1"/>
    <property type="molecule type" value="Genomic_DNA"/>
</dbReference>
<feature type="region of interest" description="Disordered" evidence="1">
    <location>
        <begin position="1"/>
        <end position="29"/>
    </location>
</feature>
<dbReference type="STRING" id="104259.A0A0F7TE64"/>